<proteinExistence type="predicted"/>
<keyword evidence="1" id="KW-1185">Reference proteome</keyword>
<dbReference type="WBParaSite" id="L893_g2559.t1">
    <property type="protein sequence ID" value="L893_g2559.t1"/>
    <property type="gene ID" value="L893_g2559"/>
</dbReference>
<dbReference type="Proteomes" id="UP000095287">
    <property type="component" value="Unplaced"/>
</dbReference>
<evidence type="ECO:0000313" key="1">
    <source>
        <dbReference type="Proteomes" id="UP000095287"/>
    </source>
</evidence>
<name>A0A1I7ZF69_9BILA</name>
<accession>A0A1I7ZF69</accession>
<evidence type="ECO:0000313" key="2">
    <source>
        <dbReference type="WBParaSite" id="L893_g2559.t1"/>
    </source>
</evidence>
<reference evidence="2" key="1">
    <citation type="submission" date="2016-11" db="UniProtKB">
        <authorList>
            <consortium name="WormBaseParasite"/>
        </authorList>
    </citation>
    <scope>IDENTIFICATION</scope>
</reference>
<organism evidence="1 2">
    <name type="scientific">Steinernema glaseri</name>
    <dbReference type="NCBI Taxonomy" id="37863"/>
    <lineage>
        <taxon>Eukaryota</taxon>
        <taxon>Metazoa</taxon>
        <taxon>Ecdysozoa</taxon>
        <taxon>Nematoda</taxon>
        <taxon>Chromadorea</taxon>
        <taxon>Rhabditida</taxon>
        <taxon>Tylenchina</taxon>
        <taxon>Panagrolaimomorpha</taxon>
        <taxon>Strongyloidoidea</taxon>
        <taxon>Steinernematidae</taxon>
        <taxon>Steinernema</taxon>
    </lineage>
</organism>
<protein>
    <submittedName>
        <fullName evidence="2">Secreted protein</fullName>
    </submittedName>
</protein>
<sequence length="80" mass="8613">MPLDMNAEGLATGCIVYTAYVLRALVLKLSGPSHTFREASKSSIATFCHTFYYPTFLGKVCGPRKPLIVGISCPLNSSSI</sequence>
<dbReference type="AlphaFoldDB" id="A0A1I7ZF69"/>